<dbReference type="PANTHER" id="PTHR43320:SF3">
    <property type="entry name" value="CARBOHYDRATE KINASE PFKB DOMAIN-CONTAINING PROTEIN"/>
    <property type="match status" value="1"/>
</dbReference>
<dbReference type="InterPro" id="IPR052700">
    <property type="entry name" value="Carb_kinase_PfkB-like"/>
</dbReference>
<evidence type="ECO:0000256" key="3">
    <source>
        <dbReference type="ARBA" id="ARBA00022777"/>
    </source>
</evidence>
<proteinExistence type="inferred from homology"/>
<dbReference type="InterPro" id="IPR029056">
    <property type="entry name" value="Ribokinase-like"/>
</dbReference>
<dbReference type="Pfam" id="PF00294">
    <property type="entry name" value="PfkB"/>
    <property type="match status" value="1"/>
</dbReference>
<keyword evidence="2" id="KW-0808">Transferase</keyword>
<reference evidence="6" key="1">
    <citation type="submission" date="2013-08" db="EMBL/GenBank/DDBJ databases">
        <title>Intrasporangium oryzae NRRL B-24470.</title>
        <authorList>
            <person name="Liu H."/>
            <person name="Wang G."/>
        </authorList>
    </citation>
    <scope>NUCLEOTIDE SEQUENCE [LARGE SCALE GENOMIC DNA]</scope>
    <source>
        <strain evidence="6">Q5-1</strain>
    </source>
</reference>
<evidence type="ECO:0000259" key="4">
    <source>
        <dbReference type="Pfam" id="PF00294"/>
    </source>
</evidence>
<dbReference type="RefSeq" id="WP_034713729.1">
    <property type="nucleotide sequence ID" value="NZ_AWQS01000017.1"/>
</dbReference>
<dbReference type="Gene3D" id="3.40.1190.20">
    <property type="match status" value="1"/>
</dbReference>
<accession>W9GTN1</accession>
<dbReference type="EMBL" id="AWQS01000017">
    <property type="protein sequence ID" value="EWT07244.1"/>
    <property type="molecule type" value="Genomic_DNA"/>
</dbReference>
<dbReference type="PANTHER" id="PTHR43320">
    <property type="entry name" value="SUGAR KINASE"/>
    <property type="match status" value="1"/>
</dbReference>
<gene>
    <name evidence="5" type="ORF">N864_09300</name>
</gene>
<evidence type="ECO:0000313" key="6">
    <source>
        <dbReference type="Proteomes" id="UP000019494"/>
    </source>
</evidence>
<dbReference type="PATRIC" id="fig|584657.3.peg.794"/>
<sequence>MLGVLGDVVQDVVVWQLEPVRRATDTKSEIVMRRGGSAANVAAFAGSRYPTRFIGCVGDDLGGHVVRQELEGHGVDVRLQVDGTTHTGMIVLLIDEHGERTMFPSRGANAHLTSVDPAWLEDLEALHLTGYSFEAGSTADAALDAVARQHGRGGLVSCDVSSTGLIQHYGVEAFLALLEQCRPDVISANEDECRVLDLADAGRPGAALARFPSATLLARRGGEATTVLRDGRLLATVPVTRVDDVRDLTGAGDAFNAGFLTAHLQGDDVVRACQAGHALAARVLRSAGATEQA</sequence>
<dbReference type="OrthoDB" id="9808601at2"/>
<evidence type="ECO:0000256" key="1">
    <source>
        <dbReference type="ARBA" id="ARBA00010688"/>
    </source>
</evidence>
<evidence type="ECO:0000313" key="5">
    <source>
        <dbReference type="EMBL" id="EWT07244.1"/>
    </source>
</evidence>
<dbReference type="SUPFAM" id="SSF53613">
    <property type="entry name" value="Ribokinase-like"/>
    <property type="match status" value="1"/>
</dbReference>
<name>W9GTN1_9MICO</name>
<keyword evidence="3 5" id="KW-0418">Kinase</keyword>
<organism evidence="5 6">
    <name type="scientific">Intrasporangium chromatireducens Q5-1</name>
    <dbReference type="NCBI Taxonomy" id="584657"/>
    <lineage>
        <taxon>Bacteria</taxon>
        <taxon>Bacillati</taxon>
        <taxon>Actinomycetota</taxon>
        <taxon>Actinomycetes</taxon>
        <taxon>Micrococcales</taxon>
        <taxon>Intrasporangiaceae</taxon>
        <taxon>Intrasporangium</taxon>
    </lineage>
</organism>
<keyword evidence="6" id="KW-1185">Reference proteome</keyword>
<evidence type="ECO:0000256" key="2">
    <source>
        <dbReference type="ARBA" id="ARBA00022679"/>
    </source>
</evidence>
<dbReference type="GO" id="GO:0016301">
    <property type="term" value="F:kinase activity"/>
    <property type="evidence" value="ECO:0007669"/>
    <property type="project" value="UniProtKB-KW"/>
</dbReference>
<dbReference type="Proteomes" id="UP000019494">
    <property type="component" value="Unassembled WGS sequence"/>
</dbReference>
<comment type="similarity">
    <text evidence="1">Belongs to the carbohydrate kinase PfkB family.</text>
</comment>
<dbReference type="AlphaFoldDB" id="W9GTN1"/>
<feature type="domain" description="Carbohydrate kinase PfkB" evidence="4">
    <location>
        <begin position="4"/>
        <end position="291"/>
    </location>
</feature>
<dbReference type="InterPro" id="IPR011611">
    <property type="entry name" value="PfkB_dom"/>
</dbReference>
<protein>
    <submittedName>
        <fullName evidence="5">Sugar kinase</fullName>
    </submittedName>
</protein>
<comment type="caution">
    <text evidence="5">The sequence shown here is derived from an EMBL/GenBank/DDBJ whole genome shotgun (WGS) entry which is preliminary data.</text>
</comment>